<dbReference type="UniPathway" id="UPA00556"/>
<accession>A0A0R1HNA5</accession>
<dbReference type="NCBIfam" id="TIGR01734">
    <property type="entry name" value="D-ala-DACP-lig"/>
    <property type="match status" value="1"/>
</dbReference>
<dbReference type="GO" id="GO:0005737">
    <property type="term" value="C:cytoplasm"/>
    <property type="evidence" value="ECO:0007669"/>
    <property type="project" value="UniProtKB-SubCell"/>
</dbReference>
<evidence type="ECO:0000313" key="10">
    <source>
        <dbReference type="EMBL" id="KRK47081.1"/>
    </source>
</evidence>
<dbReference type="InterPro" id="IPR044507">
    <property type="entry name" value="DltA-like"/>
</dbReference>
<feature type="binding site" evidence="7">
    <location>
        <position position="498"/>
    </location>
    <ligand>
        <name>D-alanine</name>
        <dbReference type="ChEBI" id="CHEBI:57416"/>
    </ligand>
</feature>
<comment type="function">
    <text evidence="5 7">Catalyzes the first step in the D-alanylation of lipoteichoic acid (LTA), the activation of D-alanine and its transfer onto the D-alanyl carrier protein (Dcp) DltC. In an ATP-dependent two-step reaction, forms a high energy D-alanyl-AMP intermediate, followed by transfer of the D-alanyl residue as a thiol ester to the phosphopantheinyl prosthetic group of the Dcp. D-alanylation of LTA plays an important role in modulating the properties of the cell wall in Gram-positive bacteria, influencing the net charge of the cell wall.</text>
</comment>
<keyword evidence="2 7" id="KW-0436">Ligase</keyword>
<dbReference type="Pfam" id="PF13193">
    <property type="entry name" value="AMP-binding_C"/>
    <property type="match status" value="1"/>
</dbReference>
<feature type="binding site" evidence="7">
    <location>
        <begin position="155"/>
        <end position="156"/>
    </location>
    <ligand>
        <name>ATP</name>
        <dbReference type="ChEBI" id="CHEBI:30616"/>
    </ligand>
</feature>
<reference evidence="10 11" key="1">
    <citation type="journal article" date="2015" name="Genome Announc.">
        <title>Expanding the biotechnology potential of lactobacilli through comparative genomics of 213 strains and associated genera.</title>
        <authorList>
            <person name="Sun Z."/>
            <person name="Harris H.M."/>
            <person name="McCann A."/>
            <person name="Guo C."/>
            <person name="Argimon S."/>
            <person name="Zhang W."/>
            <person name="Yang X."/>
            <person name="Jeffery I.B."/>
            <person name="Cooney J.C."/>
            <person name="Kagawa T.F."/>
            <person name="Liu W."/>
            <person name="Song Y."/>
            <person name="Salvetti E."/>
            <person name="Wrobel A."/>
            <person name="Rasinkangas P."/>
            <person name="Parkhill J."/>
            <person name="Rea M.C."/>
            <person name="O'Sullivan O."/>
            <person name="Ritari J."/>
            <person name="Douillard F.P."/>
            <person name="Paul Ross R."/>
            <person name="Yang R."/>
            <person name="Briner A.E."/>
            <person name="Felis G.E."/>
            <person name="de Vos W.M."/>
            <person name="Barrangou R."/>
            <person name="Klaenhammer T.R."/>
            <person name="Caufield P.W."/>
            <person name="Cui Y."/>
            <person name="Zhang H."/>
            <person name="O'Toole P.W."/>
        </authorList>
    </citation>
    <scope>NUCLEOTIDE SEQUENCE [LARGE SCALE GENOMIC DNA]</scope>
    <source>
        <strain evidence="10 11">JCM 15530</strain>
    </source>
</reference>
<dbReference type="SUPFAM" id="SSF56801">
    <property type="entry name" value="Acetyl-CoA synthetase-like"/>
    <property type="match status" value="1"/>
</dbReference>
<dbReference type="GO" id="GO:0005524">
    <property type="term" value="F:ATP binding"/>
    <property type="evidence" value="ECO:0007669"/>
    <property type="project" value="UniProtKB-KW"/>
</dbReference>
<feature type="binding site" evidence="7">
    <location>
        <position position="199"/>
    </location>
    <ligand>
        <name>D-alanine</name>
        <dbReference type="ChEBI" id="CHEBI:57416"/>
    </ligand>
</feature>
<dbReference type="Gene3D" id="3.40.50.12780">
    <property type="entry name" value="N-terminal domain of ligase-like"/>
    <property type="match status" value="1"/>
</dbReference>
<evidence type="ECO:0000256" key="1">
    <source>
        <dbReference type="ARBA" id="ARBA00022490"/>
    </source>
</evidence>
<feature type="binding site" evidence="7">
    <location>
        <begin position="400"/>
        <end position="403"/>
    </location>
    <ligand>
        <name>ATP</name>
        <dbReference type="ChEBI" id="CHEBI:30616"/>
    </ligand>
</feature>
<proteinExistence type="inferred from homology"/>
<dbReference type="InterPro" id="IPR042099">
    <property type="entry name" value="ANL_N_sf"/>
</dbReference>
<feature type="binding site" evidence="7">
    <location>
        <position position="498"/>
    </location>
    <ligand>
        <name>ATP</name>
        <dbReference type="ChEBI" id="CHEBI:30616"/>
    </ligand>
</feature>
<evidence type="ECO:0000313" key="11">
    <source>
        <dbReference type="Proteomes" id="UP000050911"/>
    </source>
</evidence>
<dbReference type="InterPro" id="IPR020845">
    <property type="entry name" value="AMP-binding_CS"/>
</dbReference>
<gene>
    <name evidence="7" type="primary">dltA</name>
    <name evidence="10" type="ORF">FC96_GL000700</name>
</gene>
<dbReference type="InterPro" id="IPR010071">
    <property type="entry name" value="AA_adenyl_dom"/>
</dbReference>
<dbReference type="GO" id="GO:0070395">
    <property type="term" value="P:lipoteichoic acid biosynthetic process"/>
    <property type="evidence" value="ECO:0007669"/>
    <property type="project" value="UniProtKB-UniRule"/>
</dbReference>
<comment type="pathway">
    <text evidence="7">Cell wall biogenesis; lipoteichoic acid biosynthesis.</text>
</comment>
<dbReference type="InterPro" id="IPR000873">
    <property type="entry name" value="AMP-dep_synth/lig_dom"/>
</dbReference>
<dbReference type="CDD" id="cd05945">
    <property type="entry name" value="DltA"/>
    <property type="match status" value="1"/>
</dbReference>
<name>A0A0R1HNA5_9LACO</name>
<dbReference type="NCBIfam" id="NF003417">
    <property type="entry name" value="PRK04813.1"/>
    <property type="match status" value="1"/>
</dbReference>
<organism evidence="10 11">
    <name type="scientific">Secundilactobacillus kimchicus JCM 15530</name>
    <dbReference type="NCBI Taxonomy" id="1302272"/>
    <lineage>
        <taxon>Bacteria</taxon>
        <taxon>Bacillati</taxon>
        <taxon>Bacillota</taxon>
        <taxon>Bacilli</taxon>
        <taxon>Lactobacillales</taxon>
        <taxon>Lactobacillaceae</taxon>
        <taxon>Secundilactobacillus</taxon>
    </lineage>
</organism>
<dbReference type="EC" id="6.2.1.54" evidence="7"/>
<dbReference type="InterPro" id="IPR045851">
    <property type="entry name" value="AMP-bd_C_sf"/>
</dbReference>
<comment type="caution">
    <text evidence="10">The sequence shown here is derived from an EMBL/GenBank/DDBJ whole genome shotgun (WGS) entry which is preliminary data.</text>
</comment>
<feature type="binding site" evidence="7">
    <location>
        <position position="389"/>
    </location>
    <ligand>
        <name>ATP</name>
        <dbReference type="ChEBI" id="CHEBI:30616"/>
    </ligand>
</feature>
<dbReference type="InterPro" id="IPR025110">
    <property type="entry name" value="AMP-bd_C"/>
</dbReference>
<evidence type="ECO:0000256" key="2">
    <source>
        <dbReference type="ARBA" id="ARBA00022598"/>
    </source>
</evidence>
<evidence type="ECO:0000259" key="8">
    <source>
        <dbReference type="Pfam" id="PF00501"/>
    </source>
</evidence>
<dbReference type="Gene3D" id="3.30.300.30">
    <property type="match status" value="1"/>
</dbReference>
<dbReference type="PATRIC" id="fig|1302272.5.peg.698"/>
<keyword evidence="11" id="KW-1185">Reference proteome</keyword>
<keyword evidence="4 7" id="KW-0067">ATP-binding</keyword>
<protein>
    <recommendedName>
        <fullName evidence="7">D-alanine--D-alanyl carrier protein ligase</fullName>
        <shortName evidence="7">DCL</shortName>
        <ecNumber evidence="7">6.2.1.54</ecNumber>
    </recommendedName>
    <alternativeName>
        <fullName evidence="7">D-alanine--poly(phosphoribitol) ligase subunit 1</fullName>
    </alternativeName>
    <alternativeName>
        <fullName evidence="7">D-alanine-activating enzyme</fullName>
        <shortName evidence="7">DAE</shortName>
    </alternativeName>
</protein>
<evidence type="ECO:0000256" key="3">
    <source>
        <dbReference type="ARBA" id="ARBA00022741"/>
    </source>
</evidence>
<evidence type="ECO:0000256" key="4">
    <source>
        <dbReference type="ARBA" id="ARBA00022840"/>
    </source>
</evidence>
<keyword evidence="1 7" id="KW-0963">Cytoplasm</keyword>
<feature type="binding site" evidence="7">
    <location>
        <position position="303"/>
    </location>
    <ligand>
        <name>D-alanine</name>
        <dbReference type="ChEBI" id="CHEBI:57416"/>
    </ligand>
</feature>
<dbReference type="PROSITE" id="PS00455">
    <property type="entry name" value="AMP_BINDING"/>
    <property type="match status" value="1"/>
</dbReference>
<feature type="domain" description="AMP-binding enzyme C-terminal" evidence="9">
    <location>
        <begin position="425"/>
        <end position="498"/>
    </location>
</feature>
<dbReference type="NCBIfam" id="TIGR01733">
    <property type="entry name" value="AA-adenyl-dom"/>
    <property type="match status" value="1"/>
</dbReference>
<comment type="subcellular location">
    <subcellularLocation>
        <location evidence="7">Cytoplasm</location>
    </subcellularLocation>
</comment>
<comment type="catalytic activity">
    <reaction evidence="7">
        <text>holo-[D-alanyl-carrier protein] + D-alanine + ATP = D-alanyl-[D-alanyl-carrier protein] + AMP + diphosphate</text>
        <dbReference type="Rhea" id="RHEA:55132"/>
        <dbReference type="Rhea" id="RHEA-COMP:14102"/>
        <dbReference type="Rhea" id="RHEA-COMP:14103"/>
        <dbReference type="ChEBI" id="CHEBI:30616"/>
        <dbReference type="ChEBI" id="CHEBI:33019"/>
        <dbReference type="ChEBI" id="CHEBI:57416"/>
        <dbReference type="ChEBI" id="CHEBI:64479"/>
        <dbReference type="ChEBI" id="CHEBI:138620"/>
        <dbReference type="ChEBI" id="CHEBI:456215"/>
        <dbReference type="EC" id="6.2.1.54"/>
    </reaction>
</comment>
<dbReference type="FunFam" id="3.30.300.30:FF:000012">
    <property type="entry name" value="D-alanine--D-alanyl carrier protein ligase"/>
    <property type="match status" value="1"/>
</dbReference>
<dbReference type="Pfam" id="PF00501">
    <property type="entry name" value="AMP-binding"/>
    <property type="match status" value="1"/>
</dbReference>
<sequence length="511" mass="56403">MNRNMLSNIVEAITKQAQAHPERIAYDYRGAQYTYRDVEDQSNKLANALDAANLTAGAPVLVYGGQSFQMLVSFLALAKTGHPYIPVDTESSTDRTRLIIETAQPALIIEVADLPFETPAKRIAYHRLMPILSDVTELNFTPDYDLDRAFYVIFTSGSTGRPKGVPISHANLLSFVNWVVDSDLLGPANSLLQPPFSFDLSVMATYPTLVSGGTLKVLPQANTKSFKDLFAMLSQLEVNDWVSTPTFAELCMVDPNFNASKYPTLRSFIFCGEELTVATAAALKKRFPEAKVINTYGPTEATVAITSVEITDEMIANDRRLPIGRVKPDTTVVVRPQVMTDEQGDEILSSGELMITGPSVAAGYLNAPEQTAKVFLKNADNTMTYATGDLGHFDHDLLYYEGRLDHQIKLNGYRIELEEVAFHLRQLPAVDKGVVVPEYGKDHRVKRLVAVVVLNASLKADSDVAMRIRHDLSTTLMPYMVPARILFRDELPVNGNGKVAVKQIAQEVNEA</sequence>
<dbReference type="PANTHER" id="PTHR45398">
    <property type="match status" value="1"/>
</dbReference>
<feature type="domain" description="AMP-dependent synthetase/ligase" evidence="8">
    <location>
        <begin position="14"/>
        <end position="365"/>
    </location>
</feature>
<evidence type="ECO:0000259" key="9">
    <source>
        <dbReference type="Pfam" id="PF13193"/>
    </source>
</evidence>
<dbReference type="AlphaFoldDB" id="A0A0R1HNA5"/>
<dbReference type="Proteomes" id="UP000050911">
    <property type="component" value="Unassembled WGS sequence"/>
</dbReference>
<dbReference type="PANTHER" id="PTHR45398:SF1">
    <property type="entry name" value="ENZYME, PUTATIVE (JCVI)-RELATED"/>
    <property type="match status" value="1"/>
</dbReference>
<evidence type="ECO:0000256" key="7">
    <source>
        <dbReference type="HAMAP-Rule" id="MF_00593"/>
    </source>
</evidence>
<evidence type="ECO:0000256" key="5">
    <source>
        <dbReference type="ARBA" id="ARBA00054605"/>
    </source>
</evidence>
<dbReference type="EMBL" id="AZCX01000012">
    <property type="protein sequence ID" value="KRK47081.1"/>
    <property type="molecule type" value="Genomic_DNA"/>
</dbReference>
<keyword evidence="3 7" id="KW-0547">Nucleotide-binding</keyword>
<evidence type="ECO:0000256" key="6">
    <source>
        <dbReference type="ARBA" id="ARBA00061336"/>
    </source>
</evidence>
<feature type="binding site" evidence="7">
    <location>
        <begin position="294"/>
        <end position="299"/>
    </location>
    <ligand>
        <name>ATP</name>
        <dbReference type="ChEBI" id="CHEBI:30616"/>
    </ligand>
</feature>
<comment type="similarity">
    <text evidence="6 7">Belongs to the ATP-dependent AMP-binding enzyme family. DltA subfamily.</text>
</comment>
<dbReference type="GO" id="GO:0047473">
    <property type="term" value="F:D-alanine [D-alanyl carrier protein] ligase activity"/>
    <property type="evidence" value="ECO:0007669"/>
    <property type="project" value="UniProtKB-UniRule"/>
</dbReference>
<dbReference type="HAMAP" id="MF_00593">
    <property type="entry name" value="DltA"/>
    <property type="match status" value="1"/>
</dbReference>
<dbReference type="STRING" id="1302272.FC96_GL000700"/>
<dbReference type="InterPro" id="IPR010072">
    <property type="entry name" value="DltA"/>
</dbReference>